<comment type="caution">
    <text evidence="4">The sequence shown here is derived from an EMBL/GenBank/DDBJ whole genome shotgun (WGS) entry which is preliminary data.</text>
</comment>
<organism evidence="4 5">
    <name type="scientific">Colletotrichum incanum</name>
    <name type="common">Soybean anthracnose fungus</name>
    <dbReference type="NCBI Taxonomy" id="1573173"/>
    <lineage>
        <taxon>Eukaryota</taxon>
        <taxon>Fungi</taxon>
        <taxon>Dikarya</taxon>
        <taxon>Ascomycota</taxon>
        <taxon>Pezizomycotina</taxon>
        <taxon>Sordariomycetes</taxon>
        <taxon>Hypocreomycetidae</taxon>
        <taxon>Glomerellales</taxon>
        <taxon>Glomerellaceae</taxon>
        <taxon>Colletotrichum</taxon>
        <taxon>Colletotrichum spaethianum species complex</taxon>
    </lineage>
</organism>
<dbReference type="EMBL" id="LFIW01002185">
    <property type="protein sequence ID" value="KZL78947.1"/>
    <property type="molecule type" value="Genomic_DNA"/>
</dbReference>
<dbReference type="InterPro" id="IPR036864">
    <property type="entry name" value="Zn2-C6_fun-type_DNA-bd_sf"/>
</dbReference>
<reference evidence="4 5" key="1">
    <citation type="submission" date="2015-06" db="EMBL/GenBank/DDBJ databases">
        <title>Survival trade-offs in plant roots during colonization by closely related pathogenic and mutualistic fungi.</title>
        <authorList>
            <person name="Hacquard S."/>
            <person name="Kracher B."/>
            <person name="Hiruma K."/>
            <person name="Weinman A."/>
            <person name="Muench P."/>
            <person name="Garrido Oter R."/>
            <person name="Ver Loren van Themaat E."/>
            <person name="Dallerey J.-F."/>
            <person name="Damm U."/>
            <person name="Henrissat B."/>
            <person name="Lespinet O."/>
            <person name="Thon M."/>
            <person name="Kemen E."/>
            <person name="McHardy A.C."/>
            <person name="Schulze-Lefert P."/>
            <person name="O'Connell R.J."/>
        </authorList>
    </citation>
    <scope>NUCLEOTIDE SEQUENCE [LARGE SCALE GENOMIC DNA]</scope>
    <source>
        <strain evidence="4 5">MAFF 238704</strain>
    </source>
</reference>
<keyword evidence="5" id="KW-1185">Reference proteome</keyword>
<dbReference type="PANTHER" id="PTHR37534:SF9">
    <property type="entry name" value="ZN(II)2CYS6 TRANSCRIPTION FACTOR (EUROFUNG)"/>
    <property type="match status" value="1"/>
</dbReference>
<evidence type="ECO:0000313" key="4">
    <source>
        <dbReference type="EMBL" id="KZL78947.1"/>
    </source>
</evidence>
<evidence type="ECO:0000256" key="3">
    <source>
        <dbReference type="SAM" id="MobiDB-lite"/>
    </source>
</evidence>
<protein>
    <submittedName>
        <fullName evidence="4">Zn 2cys6 transcription factor</fullName>
    </submittedName>
</protein>
<accession>A0A166ZI20</accession>
<dbReference type="STRING" id="1573173.A0A166ZI20"/>
<feature type="non-terminal residue" evidence="4">
    <location>
        <position position="1"/>
    </location>
</feature>
<evidence type="ECO:0000256" key="2">
    <source>
        <dbReference type="ARBA" id="ARBA00023242"/>
    </source>
</evidence>
<dbReference type="Proteomes" id="UP000076584">
    <property type="component" value="Unassembled WGS sequence"/>
</dbReference>
<dbReference type="Pfam" id="PF11951">
    <property type="entry name" value="Fungal_trans_2"/>
    <property type="match status" value="1"/>
</dbReference>
<dbReference type="GO" id="GO:0045944">
    <property type="term" value="P:positive regulation of transcription by RNA polymerase II"/>
    <property type="evidence" value="ECO:0007669"/>
    <property type="project" value="TreeGrafter"/>
</dbReference>
<keyword evidence="2" id="KW-0539">Nucleus</keyword>
<dbReference type="InterPro" id="IPR001138">
    <property type="entry name" value="Zn2Cys6_DnaBD"/>
</dbReference>
<name>A0A166ZI20_COLIC</name>
<dbReference type="GO" id="GO:0000981">
    <property type="term" value="F:DNA-binding transcription factor activity, RNA polymerase II-specific"/>
    <property type="evidence" value="ECO:0007669"/>
    <property type="project" value="InterPro"/>
</dbReference>
<dbReference type="AlphaFoldDB" id="A0A166ZI20"/>
<feature type="region of interest" description="Disordered" evidence="3">
    <location>
        <begin position="159"/>
        <end position="179"/>
    </location>
</feature>
<evidence type="ECO:0000256" key="1">
    <source>
        <dbReference type="ARBA" id="ARBA00004123"/>
    </source>
</evidence>
<proteinExistence type="predicted"/>
<comment type="subcellular location">
    <subcellularLocation>
        <location evidence="1">Nucleus</location>
    </subcellularLocation>
</comment>
<dbReference type="GO" id="GO:0000976">
    <property type="term" value="F:transcription cis-regulatory region binding"/>
    <property type="evidence" value="ECO:0007669"/>
    <property type="project" value="TreeGrafter"/>
</dbReference>
<dbReference type="GO" id="GO:0008270">
    <property type="term" value="F:zinc ion binding"/>
    <property type="evidence" value="ECO:0007669"/>
    <property type="project" value="InterPro"/>
</dbReference>
<dbReference type="InterPro" id="IPR021858">
    <property type="entry name" value="Fun_TF"/>
</dbReference>
<gene>
    <name evidence="4" type="ORF">CI238_02255</name>
</gene>
<dbReference type="Gene3D" id="4.10.240.10">
    <property type="entry name" value="Zn(2)-C6 fungal-type DNA-binding domain"/>
    <property type="match status" value="1"/>
</dbReference>
<dbReference type="GO" id="GO:0005634">
    <property type="term" value="C:nucleus"/>
    <property type="evidence" value="ECO:0007669"/>
    <property type="project" value="UniProtKB-SubCell"/>
</dbReference>
<sequence length="610" mass="68349">LKCDEVKPTCGQCIKSNRDCGFSGNTKFRHFDAQFPNEQGLQKTTSLENLESHFRVDQVWLDVPANLTFVNVANPFEIEDTLFSEDEFILHHKSVQIKVVTSNETNTLGPTISPCGLETYSTQNDNQGPQHTPECADDPKEDADVFVATGYFSDIVSMTPSAKTHGPGSGSPSPVPDKEEIDHLGIDAEANVLALQLLRHFREGPGQWRNRMDLFDTTAYFSCKIPLRATTRPLLKSAICALAAKHLSRIQSDSRNYTFKASLAFSSTSRVPDWQYHAVRYYHQAIRCLKNTIAVGRNTDTSDGNDIDSRHMDTFAAVAILCMYELMNAPGDAWKAHLTALPLYSATPDGGFNECYPAPIPYSSTLKADKVSTKVISETQTRLNLDHIQLWQNFGLATDDNKLLLPFSPSCIAEIRASTELEEDTKSNELLWLLGKIVNFITSGDAISPEDFSKPNGERMSLGLTQEFILERWSMLEMELQKWLESLPPTFSPSARTELSAHDVEVLVGPGERVDMEKIWYDIPMCAATMQSYHMACILLLVNRPQESTAIRSTVSARLRSYRHIQKEVLRHGREICGISLADPPDSVRIHSVQPLFITKLNNEWQANEE</sequence>
<dbReference type="PANTHER" id="PTHR37534">
    <property type="entry name" value="TRANSCRIPTIONAL ACTIVATOR PROTEIN UGA3"/>
    <property type="match status" value="1"/>
</dbReference>
<dbReference type="CDD" id="cd00067">
    <property type="entry name" value="GAL4"/>
    <property type="match status" value="1"/>
</dbReference>
<evidence type="ECO:0000313" key="5">
    <source>
        <dbReference type="Proteomes" id="UP000076584"/>
    </source>
</evidence>